<dbReference type="GO" id="GO:0102388">
    <property type="term" value="F:UDP-N,N'-diacetylbacillosamine 2-epimerase activity"/>
    <property type="evidence" value="ECO:0007669"/>
    <property type="project" value="UniProtKB-EC"/>
</dbReference>
<dbReference type="Pfam" id="PF02350">
    <property type="entry name" value="Epimerase_2"/>
    <property type="match status" value="1"/>
</dbReference>
<dbReference type="NCBIfam" id="TIGR03568">
    <property type="entry name" value="NeuC_NnaA"/>
    <property type="match status" value="1"/>
</dbReference>
<keyword evidence="3" id="KW-1185">Reference proteome</keyword>
<dbReference type="InterPro" id="IPR003331">
    <property type="entry name" value="UDP_GlcNAc_Epimerase_2_dom"/>
</dbReference>
<dbReference type="PANTHER" id="PTHR43174:SF3">
    <property type="entry name" value="UDP-N-ACETYLGLUCOSAMINE 2-EPIMERASE"/>
    <property type="match status" value="1"/>
</dbReference>
<evidence type="ECO:0000313" key="3">
    <source>
        <dbReference type="Proteomes" id="UP000317369"/>
    </source>
</evidence>
<dbReference type="InterPro" id="IPR020004">
    <property type="entry name" value="UDP-GlcNAc_Epase"/>
</dbReference>
<dbReference type="Proteomes" id="UP000317369">
    <property type="component" value="Chromosome"/>
</dbReference>
<dbReference type="Gene3D" id="3.40.50.2000">
    <property type="entry name" value="Glycogen Phosphorylase B"/>
    <property type="match status" value="2"/>
</dbReference>
<evidence type="ECO:0000259" key="1">
    <source>
        <dbReference type="Pfam" id="PF02350"/>
    </source>
</evidence>
<dbReference type="RefSeq" id="WP_145080773.1">
    <property type="nucleotide sequence ID" value="NZ_CP036425.1"/>
</dbReference>
<dbReference type="SUPFAM" id="SSF53756">
    <property type="entry name" value="UDP-Glycosyltransferase/glycogen phosphorylase"/>
    <property type="match status" value="1"/>
</dbReference>
<dbReference type="PANTHER" id="PTHR43174">
    <property type="entry name" value="UDP-N-ACETYLGLUCOSAMINE 2-EPIMERASE"/>
    <property type="match status" value="1"/>
</dbReference>
<protein>
    <submittedName>
        <fullName evidence="2">UDP-N,N'-diacetylbacillosamine 2-epimerase (Hydrolyzing)</fullName>
        <ecNumber evidence="2">3.2.1.184</ecNumber>
    </submittedName>
</protein>
<dbReference type="EMBL" id="CP036425">
    <property type="protein sequence ID" value="QDU35430.1"/>
    <property type="molecule type" value="Genomic_DNA"/>
</dbReference>
<dbReference type="InterPro" id="IPR029767">
    <property type="entry name" value="WecB-like"/>
</dbReference>
<name>A0A517YYW9_9BACT</name>
<dbReference type="EC" id="3.2.1.184" evidence="2"/>
<proteinExistence type="predicted"/>
<keyword evidence="2" id="KW-0326">Glycosidase</keyword>
<dbReference type="OrthoDB" id="9803238at2"/>
<feature type="domain" description="UDP-N-acetylglucosamine 2-epimerase" evidence="1">
    <location>
        <begin position="34"/>
        <end position="367"/>
    </location>
</feature>
<gene>
    <name evidence="2" type="ORF">KS4_35110</name>
</gene>
<keyword evidence="2" id="KW-0378">Hydrolase</keyword>
<sequence length="383" mass="41183">MTNTTRPTSKQTKYITVVTGTRAEFGLLRSVIAAISAHPKLQLRLIAAGQHLTTGSYKDILKSDFQIDAKVRMQTKNDSGYAADAQALARGIASFATDFASHPTHLVLVLGDRIEAFAAASAAAISNIHLAHIHGGDRAEGIADESMRHAITKLAHIHFPASKQSATRIRKLGELPSTIHLHGSPSIDDLVLSIHQIESSTDIIVLQHPVGDSPKQEQSHMAQTLSAARKLAQQHNFKILILSPNADPGTTGINTAIDSFMKKPQANRNTTHLTHLPRPQFLAHLKNAKLILGNSSAALIEAAALKTPAVNIGPRQNGREKPRSVIDSPYGIKPVLTAADKALTLNLSRMTHPYGSGNAGLKIAKTLANLNLKSLSLRKQNTF</sequence>
<dbReference type="GO" id="GO:0006047">
    <property type="term" value="P:UDP-N-acetylglucosamine metabolic process"/>
    <property type="evidence" value="ECO:0007669"/>
    <property type="project" value="InterPro"/>
</dbReference>
<dbReference type="KEGG" id="pcor:KS4_35110"/>
<dbReference type="AlphaFoldDB" id="A0A517YYW9"/>
<accession>A0A517YYW9</accession>
<reference evidence="2 3" key="1">
    <citation type="submission" date="2019-02" db="EMBL/GenBank/DDBJ databases">
        <title>Deep-cultivation of Planctomycetes and their phenomic and genomic characterization uncovers novel biology.</title>
        <authorList>
            <person name="Wiegand S."/>
            <person name="Jogler M."/>
            <person name="Boedeker C."/>
            <person name="Pinto D."/>
            <person name="Vollmers J."/>
            <person name="Rivas-Marin E."/>
            <person name="Kohn T."/>
            <person name="Peeters S.H."/>
            <person name="Heuer A."/>
            <person name="Rast P."/>
            <person name="Oberbeckmann S."/>
            <person name="Bunk B."/>
            <person name="Jeske O."/>
            <person name="Meyerdierks A."/>
            <person name="Storesund J.E."/>
            <person name="Kallscheuer N."/>
            <person name="Luecker S."/>
            <person name="Lage O.M."/>
            <person name="Pohl T."/>
            <person name="Merkel B.J."/>
            <person name="Hornburger P."/>
            <person name="Mueller R.-W."/>
            <person name="Bruemmer F."/>
            <person name="Labrenz M."/>
            <person name="Spormann A.M."/>
            <person name="Op den Camp H."/>
            <person name="Overmann J."/>
            <person name="Amann R."/>
            <person name="Jetten M.S.M."/>
            <person name="Mascher T."/>
            <person name="Medema M.H."/>
            <person name="Devos D.P."/>
            <person name="Kaster A.-K."/>
            <person name="Ovreas L."/>
            <person name="Rohde M."/>
            <person name="Galperin M.Y."/>
            <person name="Jogler C."/>
        </authorList>
    </citation>
    <scope>NUCLEOTIDE SEQUENCE [LARGE SCALE GENOMIC DNA]</scope>
    <source>
        <strain evidence="2 3">KS4</strain>
    </source>
</reference>
<organism evidence="2 3">
    <name type="scientific">Poriferisphaera corsica</name>
    <dbReference type="NCBI Taxonomy" id="2528020"/>
    <lineage>
        <taxon>Bacteria</taxon>
        <taxon>Pseudomonadati</taxon>
        <taxon>Planctomycetota</taxon>
        <taxon>Phycisphaerae</taxon>
        <taxon>Phycisphaerales</taxon>
        <taxon>Phycisphaeraceae</taxon>
        <taxon>Poriferisphaera</taxon>
    </lineage>
</organism>
<evidence type="ECO:0000313" key="2">
    <source>
        <dbReference type="EMBL" id="QDU35430.1"/>
    </source>
</evidence>